<dbReference type="InterPro" id="IPR004358">
    <property type="entry name" value="Sig_transdc_His_kin-like_C"/>
</dbReference>
<comment type="caution">
    <text evidence="10">The sequence shown here is derived from an EMBL/GenBank/DDBJ whole genome shotgun (WGS) entry which is preliminary data.</text>
</comment>
<evidence type="ECO:0000256" key="4">
    <source>
        <dbReference type="ARBA" id="ARBA00022553"/>
    </source>
</evidence>
<dbReference type="PROSITE" id="PS50885">
    <property type="entry name" value="HAMP"/>
    <property type="match status" value="1"/>
</dbReference>
<dbReference type="AlphaFoldDB" id="A0A4Q1AW77"/>
<feature type="transmembrane region" description="Helical" evidence="7">
    <location>
        <begin position="12"/>
        <end position="35"/>
    </location>
</feature>
<keyword evidence="11" id="KW-1185">Reference proteome</keyword>
<dbReference type="Proteomes" id="UP000289718">
    <property type="component" value="Unassembled WGS sequence"/>
</dbReference>
<dbReference type="CDD" id="cd18774">
    <property type="entry name" value="PDC2_HK_sensor"/>
    <property type="match status" value="1"/>
</dbReference>
<dbReference type="GO" id="GO:0016020">
    <property type="term" value="C:membrane"/>
    <property type="evidence" value="ECO:0007669"/>
    <property type="project" value="UniProtKB-SubCell"/>
</dbReference>
<dbReference type="EMBL" id="NXIE01000002">
    <property type="protein sequence ID" value="RXK13058.1"/>
    <property type="molecule type" value="Genomic_DNA"/>
</dbReference>
<dbReference type="EC" id="2.7.13.3" evidence="3"/>
<comment type="catalytic activity">
    <reaction evidence="1">
        <text>ATP + protein L-histidine = ADP + protein N-phospho-L-histidine.</text>
        <dbReference type="EC" id="2.7.13.3"/>
    </reaction>
</comment>
<dbReference type="PANTHER" id="PTHR43065:SF42">
    <property type="entry name" value="TWO-COMPONENT SENSOR PPRA"/>
    <property type="match status" value="1"/>
</dbReference>
<evidence type="ECO:0000313" key="10">
    <source>
        <dbReference type="EMBL" id="RXK13058.1"/>
    </source>
</evidence>
<dbReference type="Pfam" id="PF13426">
    <property type="entry name" value="PAS_9"/>
    <property type="match status" value="1"/>
</dbReference>
<dbReference type="Gene3D" id="6.10.340.10">
    <property type="match status" value="1"/>
</dbReference>
<dbReference type="OrthoDB" id="9805967at2"/>
<dbReference type="InterPro" id="IPR035965">
    <property type="entry name" value="PAS-like_dom_sf"/>
</dbReference>
<dbReference type="Gene3D" id="3.30.450.20">
    <property type="entry name" value="PAS domain"/>
    <property type="match status" value="2"/>
</dbReference>
<dbReference type="SMART" id="SM00387">
    <property type="entry name" value="HATPase_c"/>
    <property type="match status" value="1"/>
</dbReference>
<dbReference type="InterPro" id="IPR036097">
    <property type="entry name" value="HisK_dim/P_sf"/>
</dbReference>
<evidence type="ECO:0000256" key="5">
    <source>
        <dbReference type="ARBA" id="ARBA00022679"/>
    </source>
</evidence>
<dbReference type="CDD" id="cd00082">
    <property type="entry name" value="HisKA"/>
    <property type="match status" value="1"/>
</dbReference>
<dbReference type="PANTHER" id="PTHR43065">
    <property type="entry name" value="SENSOR HISTIDINE KINASE"/>
    <property type="match status" value="1"/>
</dbReference>
<keyword evidence="7" id="KW-1133">Transmembrane helix</keyword>
<evidence type="ECO:0000259" key="8">
    <source>
        <dbReference type="PROSITE" id="PS50109"/>
    </source>
</evidence>
<organism evidence="10 11">
    <name type="scientific">Halarcobacter mediterraneus</name>
    <dbReference type="NCBI Taxonomy" id="2023153"/>
    <lineage>
        <taxon>Bacteria</taxon>
        <taxon>Pseudomonadati</taxon>
        <taxon>Campylobacterota</taxon>
        <taxon>Epsilonproteobacteria</taxon>
        <taxon>Campylobacterales</taxon>
        <taxon>Arcobacteraceae</taxon>
        <taxon>Halarcobacter</taxon>
    </lineage>
</organism>
<dbReference type="SMART" id="SM00091">
    <property type="entry name" value="PAS"/>
    <property type="match status" value="1"/>
</dbReference>
<dbReference type="SUPFAM" id="SSF55785">
    <property type="entry name" value="PYP-like sensor domain (PAS domain)"/>
    <property type="match status" value="1"/>
</dbReference>
<feature type="domain" description="Histidine kinase" evidence="8">
    <location>
        <begin position="485"/>
        <end position="708"/>
    </location>
</feature>
<evidence type="ECO:0000256" key="2">
    <source>
        <dbReference type="ARBA" id="ARBA00004370"/>
    </source>
</evidence>
<reference evidence="10 11" key="1">
    <citation type="submission" date="2017-09" db="EMBL/GenBank/DDBJ databases">
        <title>Genomics of the genus Arcobacter.</title>
        <authorList>
            <person name="Perez-Cataluna A."/>
            <person name="Figueras M.J."/>
            <person name="Salas-Masso N."/>
        </authorList>
    </citation>
    <scope>NUCLEOTIDE SEQUENCE [LARGE SCALE GENOMIC DNA]</scope>
    <source>
        <strain evidence="10 11">F156-34</strain>
    </source>
</reference>
<dbReference type="Gene3D" id="1.10.287.130">
    <property type="match status" value="1"/>
</dbReference>
<protein>
    <recommendedName>
        <fullName evidence="3">histidine kinase</fullName>
        <ecNumber evidence="3">2.7.13.3</ecNumber>
    </recommendedName>
</protein>
<evidence type="ECO:0000256" key="3">
    <source>
        <dbReference type="ARBA" id="ARBA00012438"/>
    </source>
</evidence>
<dbReference type="Pfam" id="PF02518">
    <property type="entry name" value="HATPase_c"/>
    <property type="match status" value="1"/>
</dbReference>
<dbReference type="PROSITE" id="PS50109">
    <property type="entry name" value="HIS_KIN"/>
    <property type="match status" value="1"/>
</dbReference>
<dbReference type="InterPro" id="IPR003594">
    <property type="entry name" value="HATPase_dom"/>
</dbReference>
<feature type="transmembrane region" description="Helical" evidence="7">
    <location>
        <begin position="270"/>
        <end position="293"/>
    </location>
</feature>
<keyword evidence="5" id="KW-0808">Transferase</keyword>
<comment type="subcellular location">
    <subcellularLocation>
        <location evidence="2">Membrane</location>
    </subcellularLocation>
</comment>
<dbReference type="Gene3D" id="3.30.565.10">
    <property type="entry name" value="Histidine kinase-like ATPase, C-terminal domain"/>
    <property type="match status" value="1"/>
</dbReference>
<gene>
    <name evidence="10" type="ORF">CP965_04435</name>
</gene>
<evidence type="ECO:0000256" key="6">
    <source>
        <dbReference type="ARBA" id="ARBA00022777"/>
    </source>
</evidence>
<dbReference type="SUPFAM" id="SSF47384">
    <property type="entry name" value="Homodimeric domain of signal transducing histidine kinase"/>
    <property type="match status" value="1"/>
</dbReference>
<dbReference type="CDD" id="cd00130">
    <property type="entry name" value="PAS"/>
    <property type="match status" value="1"/>
</dbReference>
<evidence type="ECO:0000256" key="7">
    <source>
        <dbReference type="SAM" id="Phobius"/>
    </source>
</evidence>
<sequence>MTKVKSIKKEIFQVLIFFSISLIIVVGILTAWNLYNSKIEIIKHNQNQVLKQVDKEVNKLLINIEKIAQYIASNYDRNNLLLKNIVEINNNISSVLILSEEGVIKDFHAISNLNIYKGFDYSNKVYFRKLTDNLNSYWSNVFLSSIDEEPTISYSFKMEKSIGVIMIRLTELSDFLQRFKSQDNSHMIRIFDGSGVMIINPDAKHLVLQRYNASSSPVFTQLINKEKPFTQTIFKSLSLKSNQFGAYTKIKKTSWSILVRDNHNIIMKSLISLLVSIGLIIFFFIALSIFLSIRLSKNIFSSFDKLQTITSKIADGHYNVELNDLHYKELNNLLKSFNKMQVEIDKREDNLEKSLHSFKSLFNSTMESIVLTKNGKIVDVNDITLKLFNTESKKEFIGKQMFDFIEEDYHDLVKSNLIKNTQPYEVELIRPDGKRLQALVQGKIIEFEGKELRLTAVIDITELKQKDQLLFQQSKMASMGEMIGNIAHQWRQPLNTISTCASGIKFEKEFGVLNNDRIVETMDIIVDNTQFLSKTIDDFRNFFKSDKNSEKFLIKDIVDQALKILNASLKNYDIEVSKKYLDEEFYYEGLSNEFVQVIINLINNSKDAFISNKVADRFIFITESIENNKFILEIKDNAGGIPSEIVDKIFEPYFTTKHKSQGTGIGLYMSHQIIVDHMHGNLSVKNINMHIDSKTYIGASFKIELPLE</sequence>
<dbReference type="GO" id="GO:0000155">
    <property type="term" value="F:phosphorelay sensor kinase activity"/>
    <property type="evidence" value="ECO:0007669"/>
    <property type="project" value="InterPro"/>
</dbReference>
<proteinExistence type="predicted"/>
<feature type="domain" description="HAMP" evidence="9">
    <location>
        <begin position="297"/>
        <end position="349"/>
    </location>
</feature>
<name>A0A4Q1AW77_9BACT</name>
<dbReference type="CDD" id="cd18773">
    <property type="entry name" value="PDC1_HK_sensor"/>
    <property type="match status" value="1"/>
</dbReference>
<dbReference type="InterPro" id="IPR003661">
    <property type="entry name" value="HisK_dim/P_dom"/>
</dbReference>
<dbReference type="SUPFAM" id="SSF55874">
    <property type="entry name" value="ATPase domain of HSP90 chaperone/DNA topoisomerase II/histidine kinase"/>
    <property type="match status" value="1"/>
</dbReference>
<keyword evidence="7" id="KW-0812">Transmembrane</keyword>
<dbReference type="PRINTS" id="PR00344">
    <property type="entry name" value="BCTRLSENSOR"/>
</dbReference>
<dbReference type="InterPro" id="IPR005467">
    <property type="entry name" value="His_kinase_dom"/>
</dbReference>
<dbReference type="InterPro" id="IPR000014">
    <property type="entry name" value="PAS"/>
</dbReference>
<keyword evidence="6" id="KW-0418">Kinase</keyword>
<evidence type="ECO:0000259" key="9">
    <source>
        <dbReference type="PROSITE" id="PS50885"/>
    </source>
</evidence>
<evidence type="ECO:0000313" key="11">
    <source>
        <dbReference type="Proteomes" id="UP000289718"/>
    </source>
</evidence>
<dbReference type="InterPro" id="IPR003660">
    <property type="entry name" value="HAMP_dom"/>
</dbReference>
<keyword evidence="4" id="KW-0597">Phosphoprotein</keyword>
<dbReference type="NCBIfam" id="TIGR00229">
    <property type="entry name" value="sensory_box"/>
    <property type="match status" value="1"/>
</dbReference>
<evidence type="ECO:0000256" key="1">
    <source>
        <dbReference type="ARBA" id="ARBA00000085"/>
    </source>
</evidence>
<keyword evidence="7" id="KW-0472">Membrane</keyword>
<dbReference type="InterPro" id="IPR036890">
    <property type="entry name" value="HATPase_C_sf"/>
</dbReference>
<accession>A0A4Q1AW77</accession>
<dbReference type="RefSeq" id="WP_129060876.1">
    <property type="nucleotide sequence ID" value="NZ_NXIE01000002.1"/>
</dbReference>